<dbReference type="EMBL" id="VSTH01000078">
    <property type="protein sequence ID" value="TYO64327.1"/>
    <property type="molecule type" value="Genomic_DNA"/>
</dbReference>
<evidence type="ECO:0000313" key="2">
    <source>
        <dbReference type="Proteomes" id="UP000324797"/>
    </source>
</evidence>
<organism evidence="1 2">
    <name type="scientific">Bradyrhizobium hipponense</name>
    <dbReference type="NCBI Taxonomy" id="2605638"/>
    <lineage>
        <taxon>Bacteria</taxon>
        <taxon>Pseudomonadati</taxon>
        <taxon>Pseudomonadota</taxon>
        <taxon>Alphaproteobacteria</taxon>
        <taxon>Hyphomicrobiales</taxon>
        <taxon>Nitrobacteraceae</taxon>
        <taxon>Bradyrhizobium</taxon>
    </lineage>
</organism>
<name>A0A5S4YLH7_9BRAD</name>
<gene>
    <name evidence="1" type="ORF">FXV83_23530</name>
</gene>
<dbReference type="Proteomes" id="UP000324797">
    <property type="component" value="Unassembled WGS sequence"/>
</dbReference>
<keyword evidence="2" id="KW-1185">Reference proteome</keyword>
<reference evidence="1 2" key="1">
    <citation type="submission" date="2019-08" db="EMBL/GenBank/DDBJ databases">
        <title>Bradyrhizobium hipponensis sp. nov., a rhizobium isolated from a Lupinus angustifolius root nodule in Tunisia.</title>
        <authorList>
            <person name="Off K."/>
            <person name="Rejili M."/>
            <person name="Mars M."/>
            <person name="Brachmann A."/>
            <person name="Marin M."/>
        </authorList>
    </citation>
    <scope>NUCLEOTIDE SEQUENCE [LARGE SCALE GENOMIC DNA]</scope>
    <source>
        <strain evidence="2">aSej3</strain>
    </source>
</reference>
<comment type="caution">
    <text evidence="1">The sequence shown here is derived from an EMBL/GenBank/DDBJ whole genome shotgun (WGS) entry which is preliminary data.</text>
</comment>
<accession>A0A5S4YLH7</accession>
<sequence length="80" mass="8752">MSAYRTTLLASVLVVGLGSVVGTRPAAAIDLSFLNHMNPEYTKCIRNVHSQLLPQYRNDRKINDAAVEACNHAHPMFGKG</sequence>
<dbReference type="AlphaFoldDB" id="A0A5S4YLH7"/>
<protein>
    <submittedName>
        <fullName evidence="1">Uncharacterized protein</fullName>
    </submittedName>
</protein>
<dbReference type="RefSeq" id="WP_148741738.1">
    <property type="nucleotide sequence ID" value="NZ_VSTH01000078.1"/>
</dbReference>
<evidence type="ECO:0000313" key="1">
    <source>
        <dbReference type="EMBL" id="TYO64327.1"/>
    </source>
</evidence>
<proteinExistence type="predicted"/>